<name>A0ABQ3VFU5_9CHLR</name>
<organism evidence="2 3">
    <name type="scientific">Dictyobacter formicarum</name>
    <dbReference type="NCBI Taxonomy" id="2778368"/>
    <lineage>
        <taxon>Bacteria</taxon>
        <taxon>Bacillati</taxon>
        <taxon>Chloroflexota</taxon>
        <taxon>Ktedonobacteria</taxon>
        <taxon>Ktedonobacterales</taxon>
        <taxon>Dictyobacteraceae</taxon>
        <taxon>Dictyobacter</taxon>
    </lineage>
</organism>
<accession>A0ABQ3VFU5</accession>
<evidence type="ECO:0000256" key="1">
    <source>
        <dbReference type="SAM" id="MobiDB-lite"/>
    </source>
</evidence>
<evidence type="ECO:0000313" key="2">
    <source>
        <dbReference type="EMBL" id="GHO85037.1"/>
    </source>
</evidence>
<evidence type="ECO:0000313" key="3">
    <source>
        <dbReference type="Proteomes" id="UP000635565"/>
    </source>
</evidence>
<comment type="caution">
    <text evidence="2">The sequence shown here is derived from an EMBL/GenBank/DDBJ whole genome shotgun (WGS) entry which is preliminary data.</text>
</comment>
<reference evidence="2 3" key="1">
    <citation type="journal article" date="2021" name="Int. J. Syst. Evol. Microbiol.">
        <title>Reticulibacter mediterranei gen. nov., sp. nov., within the new family Reticulibacteraceae fam. nov., and Ktedonospora formicarum gen. nov., sp. nov., Ktedonobacter robiniae sp. nov., Dictyobacter formicarum sp. nov. and Dictyobacter arantiisoli sp. nov., belonging to the class Ktedonobacteria.</title>
        <authorList>
            <person name="Yabe S."/>
            <person name="Zheng Y."/>
            <person name="Wang C.M."/>
            <person name="Sakai Y."/>
            <person name="Abe K."/>
            <person name="Yokota A."/>
            <person name="Donadio S."/>
            <person name="Cavaletti L."/>
            <person name="Monciardini P."/>
        </authorList>
    </citation>
    <scope>NUCLEOTIDE SEQUENCE [LARGE SCALE GENOMIC DNA]</scope>
    <source>
        <strain evidence="2 3">SOSP1-9</strain>
    </source>
</reference>
<keyword evidence="3" id="KW-1185">Reference proteome</keyword>
<gene>
    <name evidence="2" type="ORF">KSZ_30430</name>
</gene>
<feature type="compositionally biased region" description="Basic and acidic residues" evidence="1">
    <location>
        <begin position="48"/>
        <end position="65"/>
    </location>
</feature>
<protein>
    <submittedName>
        <fullName evidence="2">Uncharacterized protein</fullName>
    </submittedName>
</protein>
<proteinExistence type="predicted"/>
<sequence>MTVGRFQVMALLQAARARVLGYPLDEAESFGLNRAIFYAAAKRGFTGGKDKNHPGEPRRLKETPVKKTNKTIQQDTLGNEVAYYVEIDGKKRYVMGEEILEPDDFGWQVEQRFGQAFPEAWQQAVQIIEQTDKATLASQRRFYEEVYKPRRDELAKAWSELSQQAR</sequence>
<feature type="region of interest" description="Disordered" evidence="1">
    <location>
        <begin position="47"/>
        <end position="71"/>
    </location>
</feature>
<dbReference type="Proteomes" id="UP000635565">
    <property type="component" value="Unassembled WGS sequence"/>
</dbReference>
<dbReference type="RefSeq" id="WP_201362655.1">
    <property type="nucleotide sequence ID" value="NZ_BNJJ01000008.1"/>
</dbReference>
<dbReference type="EMBL" id="BNJJ01000008">
    <property type="protein sequence ID" value="GHO85037.1"/>
    <property type="molecule type" value="Genomic_DNA"/>
</dbReference>